<dbReference type="Proteomes" id="UP001528823">
    <property type="component" value="Unassembled WGS sequence"/>
</dbReference>
<gene>
    <name evidence="5" type="ORF">ORQ98_15980</name>
</gene>
<name>A0ABT5UAP5_9GAMM</name>
<evidence type="ECO:0000313" key="5">
    <source>
        <dbReference type="EMBL" id="MDE1463460.1"/>
    </source>
</evidence>
<organism evidence="5 6">
    <name type="scientific">Spartinivicinus poritis</name>
    <dbReference type="NCBI Taxonomy" id="2994640"/>
    <lineage>
        <taxon>Bacteria</taxon>
        <taxon>Pseudomonadati</taxon>
        <taxon>Pseudomonadota</taxon>
        <taxon>Gammaproteobacteria</taxon>
        <taxon>Oceanospirillales</taxon>
        <taxon>Zooshikellaceae</taxon>
        <taxon>Spartinivicinus</taxon>
    </lineage>
</organism>
<keyword evidence="1" id="KW-0732">Signal</keyword>
<feature type="coiled-coil region" evidence="3">
    <location>
        <begin position="1269"/>
        <end position="1335"/>
    </location>
</feature>
<dbReference type="PANTHER" id="PTHR42535:SF2">
    <property type="entry name" value="CHROMOSOME UNDETERMINED SCAFFOLD_146, WHOLE GENOME SHOTGUN SEQUENCE"/>
    <property type="match status" value="1"/>
</dbReference>
<proteinExistence type="predicted"/>
<keyword evidence="2" id="KW-1015">Disulfide bond</keyword>
<evidence type="ECO:0000256" key="3">
    <source>
        <dbReference type="SAM" id="Coils"/>
    </source>
</evidence>
<feature type="domain" description="LamG-like jellyroll fold" evidence="4">
    <location>
        <begin position="789"/>
        <end position="908"/>
    </location>
</feature>
<reference evidence="5 6" key="1">
    <citation type="submission" date="2022-11" db="EMBL/GenBank/DDBJ databases">
        <title>Spartinivicinus poritis sp. nov., isolated from scleractinian coral Porites lutea.</title>
        <authorList>
            <person name="Zhang G."/>
            <person name="Cai L."/>
            <person name="Wei Q."/>
        </authorList>
    </citation>
    <scope>NUCLEOTIDE SEQUENCE [LARGE SCALE GENOMIC DNA]</scope>
    <source>
        <strain evidence="5 6">A2-2</strain>
    </source>
</reference>
<dbReference type="SMART" id="SM00560">
    <property type="entry name" value="LamGL"/>
    <property type="match status" value="1"/>
</dbReference>
<sequence length="2712" mass="301239">MAKLLHIDFATAEGGQVQDISGNNRHATVAQGEPAVVTDSYLGQVLYFSGNDYLSVPAFLTNHQNFTISVWAKPTLINNKYHAIFGRQIEPSQNTITSLDRFPSLWVGPGGYLHYDIYDHHNNDVQTPGARVVHNAYDMFTEESQWVHITWVKEGTNSRIYRNGILFKESTAPAQCYFKEDVDYHIGHIDNYFVGCLAHLRVYDEVQTNQAIIADLLSDRGTYQPSNKVLHLNFAKIHNQTVPDMSDSLHHGQFDATTAPTVCTTDDLFPKVIKTSDGHFSCPSPFTNNHSFTLSLWVKPQTNSGQFGLLGHRDNGPNGETTTLGLEIANNQLRYILYENNNGNLGSLVTGLFASNYFQQHQWTHITWVKEGNSCRLYKNGVLTDEGQAPSDFYLAANSTLLVGKLANRFDGSIYNVRVYDRPLLIEQIQRDMHEDSPPEVLKQFTAQYSHRDFIYTDMVNHQGNLVAFAMDSERKIYYAVLNPNNAESNSPTDSGELEVSQTSANNKALDVNYWPATPSLLPFPAEITEVGFLAGNNFTMTKVTTSQLVAHETHGLSGEEQQALASWKSSTGALTAQAPFKALSDGKHIFIFRQALHGTDTNVPSRNNRAVVDSTLLADRFVMVGSQLNLKRETRYQHSRKKLIPDNSKDARDTVDLEGKVFYEPTQELSFINNLSFGAFSVNQVPTAIADIKRWQFFAYNNSSRLIDSYSIEVAKEGLFNFLGTQFYTSPDPELRKSVFESKPGKDTKGNDLVPVKTNDGFASYGLIFNDQASLQINTNAFSHIKNGSVTFWLRRNNTPLNQNAVLFSNGSQVTVTLSQTGHLTVLIGTQELTVGDVLTTANQWHHLAIVKEANKVMIYQDGIIKGQSLAMPETFSDSASTQLQLAEHFIGELDEVQIWSRALSAREVSENRRYRLLGNETNLIAYYRLDEGQGQYLLDYSRNSLHGTLQLSSGSTNDLWTNSSAPIGEQAGINRFSFSVNYSANQNNGKLRRVEGLDAALYYQQENAATGYDAASKPMKTLPRVLLTVSTATTPANSQVVENRQVDTLDFGISRHGKLALAPTQLVLPEVQSNSAEVNIPNLLIEREAKDALAKQKVTAIETLQAQVTQHNNTLSQLNEQKLSIPDKQTELSLATTKRNELAQPFTITLYTEYDQQGSSYTITENEYTSGSVEIQTWSNRIGVADLSDLSGFNNNVKSFGLRHTHYHDIYAYNSPNYSNQHCACYEVPLYFFSSVVNDGIGLNVKQNPEPSISSFIVYTDLIQYHRNQAEVKVQNLTNEIESLNATIDSDIATEQAALNNTQSQLNTAIDELQQLRNEIDVINDKIQGEKSIVMPLLHSDANGLTISGATLTQADAKGNPRLVDSVVGNVNLYYTDQQGSLFTSHLNTLTERVSYNLSTEGSSSVKLIAQHAGQELAQTVISITDGSVADRCNLSLVNSNFNLRETWSDVPRDPQLLARILNGQARKINANTPVGTINDEYNYASVMTENEKPGVKNGSRLFFLNPGSHTQKLINANITSNSTVIKPVQWRTQGQGTALYFDGQQTQLTFADGVSDHLLHSDKDLSIEAWIKPERSNSIRDRLCLIYYRTDADHLFSVFLDYYDQDNATDFRIRAEVQDKHVRSNTRYDFNQWYHLSLVYKQSTAIKFGEQNRGLRVPHASTLDMIRDCTIECFVQRTSTNQTQALVNKGSNFGLFLHNGKVAYRFADEDDNVYYVETNAILSADDFHKITVTRAFVSEDTSSNNNASVSVTNTGGNNYSISNVSNILDDIGSLQTKWVEVRIYVDGQAKTLSTSNSRNVQYNRPAGSQSAPANTIAYVHYSDNREVNVRTSSTDVTFGVAHFESADASVSSSNQGNFGYSNLTRFKGQLEGTVAEIRLWSSALEASQAGREVQNLGNNGLIAHWKFEEGDGSIAEDSVSNNHARPDNNSVVKWVRSPDSDASYIKLYVNGDEVTDVTEEASSQIHNGFYIGRRTDDHGAEDIHYYKGVLDELRLWKTARTEEEIQDNMFRRLLGERDDLLAYYTFDLETANTITDQSGRNVNLALSSGDAAYHWQASKAPVSIDAPLFRNTLADVTTPFQTDASSTPAVAEYSDIQFDSNNELQAVFKRAYSVIKDGAWRIFTGFKVGNLITEWVSQVQTNPQVIGFIEGAPPVPGENLTGHSNGRFPYTGASKVEFKQADSVNYSYATGSKDDWFFNTNFYGGLTTSFEAKGLFAPLGFGTELTVGKFESKIHVNFGVDFNGARTEEISYSSTEHKGKSTVLELGGTVEQNSSDGSTYTLPEKRFVPDNIGMALVRSQTADVYALRLAHNGVLVAYRTVLNADIPEDYNVITFPINPRYTKQGTLDGKLGYKFENNQYVVNTDEHYTESTHYGEYSYYKPKEAYALKQRIELEEDERRVDYQDFGLESGYIGQNAPDLPTPYRKNLVNTYVWTAAGGFFTESSSVMDAVSEKFSGSNTIAISGGIKAEFTPLLAGVGFTFGVSAQAGGSFTTTAHKSKNASSGFSVDVSTGGVSGNLQLYAGNSAEASHHGVNVSEGVFNNGEAVARPGKVDAYRFNSYFLQGSTENFEHFANKVVDANWLAESNDANAVALRQAIAADQAANDTDKAAPWRIMHRVTFVSRILPEVEANPQTNSLPQALSAARINSNYALIKRLEPYVKPATQLDYQYGNFANKVRMAITNYLPEVQDASDDIVKLLSQYYEVFPE</sequence>
<dbReference type="InterPro" id="IPR013320">
    <property type="entry name" value="ConA-like_dom_sf"/>
</dbReference>
<evidence type="ECO:0000256" key="2">
    <source>
        <dbReference type="ARBA" id="ARBA00023157"/>
    </source>
</evidence>
<dbReference type="Gene3D" id="2.60.120.200">
    <property type="match status" value="6"/>
</dbReference>
<evidence type="ECO:0000259" key="4">
    <source>
        <dbReference type="SMART" id="SM00560"/>
    </source>
</evidence>
<comment type="caution">
    <text evidence="5">The sequence shown here is derived from an EMBL/GenBank/DDBJ whole genome shotgun (WGS) entry which is preliminary data.</text>
</comment>
<evidence type="ECO:0000256" key="1">
    <source>
        <dbReference type="ARBA" id="ARBA00022729"/>
    </source>
</evidence>
<keyword evidence="6" id="KW-1185">Reference proteome</keyword>
<protein>
    <recommendedName>
        <fullName evidence="4">LamG-like jellyroll fold domain-containing protein</fullName>
    </recommendedName>
</protein>
<dbReference type="RefSeq" id="WP_274689797.1">
    <property type="nucleotide sequence ID" value="NZ_JAPMOU010000020.1"/>
</dbReference>
<dbReference type="Pfam" id="PF13385">
    <property type="entry name" value="Laminin_G_3"/>
    <property type="match status" value="4"/>
</dbReference>
<evidence type="ECO:0000313" key="6">
    <source>
        <dbReference type="Proteomes" id="UP001528823"/>
    </source>
</evidence>
<accession>A0ABT5UAP5</accession>
<keyword evidence="3" id="KW-0175">Coiled coil</keyword>
<dbReference type="SUPFAM" id="SSF49899">
    <property type="entry name" value="Concanavalin A-like lectins/glucanases"/>
    <property type="match status" value="6"/>
</dbReference>
<dbReference type="EMBL" id="JAPMOU010000020">
    <property type="protein sequence ID" value="MDE1463460.1"/>
    <property type="molecule type" value="Genomic_DNA"/>
</dbReference>
<dbReference type="PANTHER" id="PTHR42535">
    <property type="entry name" value="OOKINETE PROTEIN, PUTATIVE-RELATED"/>
    <property type="match status" value="1"/>
</dbReference>
<dbReference type="InterPro" id="IPR006558">
    <property type="entry name" value="LamG-like"/>
</dbReference>